<gene>
    <name evidence="1" type="ORF">EJC50_22040</name>
</gene>
<dbReference type="InterPro" id="IPR019658">
    <property type="entry name" value="DUF2515"/>
</dbReference>
<protein>
    <submittedName>
        <fullName evidence="1">DUF2515 domain-containing protein</fullName>
    </submittedName>
</protein>
<dbReference type="Pfam" id="PF10720">
    <property type="entry name" value="DUF2515"/>
    <property type="match status" value="1"/>
</dbReference>
<dbReference type="Proteomes" id="UP000272528">
    <property type="component" value="Chromosome"/>
</dbReference>
<dbReference type="AlphaFoldDB" id="A0A3Q8X785"/>
<evidence type="ECO:0000313" key="2">
    <source>
        <dbReference type="Proteomes" id="UP000272528"/>
    </source>
</evidence>
<evidence type="ECO:0000313" key="1">
    <source>
        <dbReference type="EMBL" id="AZN42062.1"/>
    </source>
</evidence>
<organism evidence="1 2">
    <name type="scientific">Paenibacillus albus</name>
    <dbReference type="NCBI Taxonomy" id="2495582"/>
    <lineage>
        <taxon>Bacteria</taxon>
        <taxon>Bacillati</taxon>
        <taxon>Bacillota</taxon>
        <taxon>Bacilli</taxon>
        <taxon>Bacillales</taxon>
        <taxon>Paenibacillaceae</taxon>
        <taxon>Paenibacillus</taxon>
    </lineage>
</organism>
<keyword evidence="2" id="KW-1185">Reference proteome</keyword>
<dbReference type="KEGG" id="palb:EJC50_22040"/>
<accession>A0A3Q8X785</accession>
<sequence>MPILSFRQMKGRRAWWMNRLLKLLKLLAQLPAKLLGYVAMKQRARTKSEQQLLQAEAPKLRQELVRELQRDWKSLPSEIQENHVHEYTKDERALIHRILHETEQCNRNNVTRTEAYRAVYFRSQELHWALLAHVVSRNGGWNMTDLQGDLLPRLLDERHRKDTFLLLERANSLIFQDAYPQLLLYEASCKAGRELFDLLPAFEVSAFMKPVWSQFWRRRDSALLTTALIVNEQHVIEEPIIQSQFFKQHVLDQPSFLLQSPLQTNAVFMPYCKHGCVEKRLAGLILEDFKDLEERIEFGKRLYAVMFGVPEVSSGVHAFVRAVPHTASRADYALQLFTKEQNPAASSVPYTEKLEGCQLRAGAYKLTSLELASAWEDVPFEAAKREDWFLAVKDEVVRYFAAAELPLPAVFEMTEEHCYALNKIELAVIAAEALRMAFQERIKGDKTS</sequence>
<proteinExistence type="predicted"/>
<dbReference type="EMBL" id="CP034437">
    <property type="protein sequence ID" value="AZN42062.1"/>
    <property type="molecule type" value="Genomic_DNA"/>
</dbReference>
<reference evidence="2" key="1">
    <citation type="submission" date="2018-12" db="EMBL/GenBank/DDBJ databases">
        <title>Genome sequence of Peanibacillus sp.</title>
        <authorList>
            <person name="Subramani G."/>
            <person name="Srinivasan S."/>
            <person name="Kim M.K."/>
        </authorList>
    </citation>
    <scope>NUCLEOTIDE SEQUENCE [LARGE SCALE GENOMIC DNA]</scope>
    <source>
        <strain evidence="2">18JY67-1</strain>
    </source>
</reference>
<name>A0A3Q8X785_9BACL</name>
<dbReference type="OrthoDB" id="2690514at2"/>